<evidence type="ECO:0000256" key="1">
    <source>
        <dbReference type="ARBA" id="ARBA00022596"/>
    </source>
</evidence>
<evidence type="ECO:0000313" key="4">
    <source>
        <dbReference type="EMBL" id="MST96395.1"/>
    </source>
</evidence>
<dbReference type="PANTHER" id="PTHR36566:SF1">
    <property type="entry name" value="PYRIDINIUM-3,5-BISTHIOCARBOXYLIC ACID MONONUCLEOTIDE NICKEL INSERTION PROTEIN"/>
    <property type="match status" value="1"/>
</dbReference>
<dbReference type="NCBIfam" id="TIGR00299">
    <property type="entry name" value="nickel pincer cofactor biosynthesis protein LarC"/>
    <property type="match status" value="1"/>
</dbReference>
<keyword evidence="5" id="KW-1185">Reference proteome</keyword>
<dbReference type="GO" id="GO:0016151">
    <property type="term" value="F:nickel cation binding"/>
    <property type="evidence" value="ECO:0007669"/>
    <property type="project" value="UniProtKB-UniRule"/>
</dbReference>
<comment type="similarity">
    <text evidence="2">Belongs to the LarC family.</text>
</comment>
<comment type="caution">
    <text evidence="4">The sequence shown here is derived from an EMBL/GenBank/DDBJ whole genome shotgun (WGS) entry which is preliminary data.</text>
</comment>
<evidence type="ECO:0000256" key="2">
    <source>
        <dbReference type="HAMAP-Rule" id="MF_01074"/>
    </source>
</evidence>
<feature type="region of interest" description="Disordered" evidence="3">
    <location>
        <begin position="68"/>
        <end position="89"/>
    </location>
</feature>
<dbReference type="HAMAP" id="MF_01074">
    <property type="entry name" value="LarC"/>
    <property type="match status" value="1"/>
</dbReference>
<accession>A0A844G0G5</accession>
<evidence type="ECO:0000256" key="3">
    <source>
        <dbReference type="SAM" id="MobiDB-lite"/>
    </source>
</evidence>
<dbReference type="InterPro" id="IPR002822">
    <property type="entry name" value="Ni_insertion"/>
</dbReference>
<gene>
    <name evidence="4" type="primary">larC</name>
    <name evidence="4" type="ORF">FYJ85_04955</name>
</gene>
<keyword evidence="1 2" id="KW-0533">Nickel</keyword>
<dbReference type="EMBL" id="VUNS01000003">
    <property type="protein sequence ID" value="MST96395.1"/>
    <property type="molecule type" value="Genomic_DNA"/>
</dbReference>
<organism evidence="4 5">
    <name type="scientific">Victivallis lenta</name>
    <dbReference type="NCBI Taxonomy" id="2606640"/>
    <lineage>
        <taxon>Bacteria</taxon>
        <taxon>Pseudomonadati</taxon>
        <taxon>Lentisphaerota</taxon>
        <taxon>Lentisphaeria</taxon>
        <taxon>Victivallales</taxon>
        <taxon>Victivallaceae</taxon>
        <taxon>Victivallis</taxon>
    </lineage>
</organism>
<protein>
    <recommendedName>
        <fullName evidence="2">Putative nickel insertion protein</fullName>
    </recommendedName>
</protein>
<dbReference type="Proteomes" id="UP000435649">
    <property type="component" value="Unassembled WGS sequence"/>
</dbReference>
<name>A0A844G0G5_9BACT</name>
<dbReference type="Pfam" id="PF01969">
    <property type="entry name" value="Ni_insertion"/>
    <property type="match status" value="1"/>
</dbReference>
<dbReference type="Gene3D" id="3.30.70.1380">
    <property type="entry name" value="Transcriptional regulatory protein pf0864 domain like"/>
    <property type="match status" value="1"/>
</dbReference>
<reference evidence="4 5" key="1">
    <citation type="submission" date="2019-08" db="EMBL/GenBank/DDBJ databases">
        <title>In-depth cultivation of the pig gut microbiome towards novel bacterial diversity and tailored functional studies.</title>
        <authorList>
            <person name="Wylensek D."/>
            <person name="Hitch T.C.A."/>
            <person name="Clavel T."/>
        </authorList>
    </citation>
    <scope>NUCLEOTIDE SEQUENCE [LARGE SCALE GENOMIC DNA]</scope>
    <source>
        <strain evidence="4 5">BBE-744-WT-12</strain>
    </source>
</reference>
<sequence>MKIIRFDSVGGASGDMILGALIALGADRDTIVRGLESLLPGHFTLSVEETSSHGIAGVRARVALPETEHHHHCRGEHGQEHGHHHHDHHAFREIRALIEGSALPEPVKRSSVAVFALLAEVEGKIHGKAPEEVSFHEVGAVDSIVDIVGCCYGFHLLGAEAVSVSPLPTGQGTLECAHGVMPIPAPATAELLTRGLEIAPSDEPFELLTPTGAALLAAWPHAAVPSGSRVLAAASSFGRRELLHRPNLLRAMLIDAAERPEGEEALEELSCNLDDCTGEVTGYLIECLFAAGALDVWTEAIQMKKQRPGVKLCVLTRPEERETMLALIFRESTTLGVRIAPLARRSLARRERKVVTPRGEIRVKVAYGADGGVLSVKPEFEDCRRIAESGGLPLKEVIRDAAARFGNGGA</sequence>
<dbReference type="AlphaFoldDB" id="A0A844G0G5"/>
<proteinExistence type="inferred from homology"/>
<keyword evidence="2" id="KW-0456">Lyase</keyword>
<dbReference type="RefSeq" id="WP_154417164.1">
    <property type="nucleotide sequence ID" value="NZ_VUNS01000003.1"/>
</dbReference>
<dbReference type="GO" id="GO:0016829">
    <property type="term" value="F:lyase activity"/>
    <property type="evidence" value="ECO:0007669"/>
    <property type="project" value="UniProtKB-UniRule"/>
</dbReference>
<dbReference type="PANTHER" id="PTHR36566">
    <property type="entry name" value="NICKEL INSERTION PROTEIN-RELATED"/>
    <property type="match status" value="1"/>
</dbReference>
<evidence type="ECO:0000313" key="5">
    <source>
        <dbReference type="Proteomes" id="UP000435649"/>
    </source>
</evidence>
<dbReference type="Gene3D" id="3.10.20.300">
    <property type="entry name" value="mk0293 like domain"/>
    <property type="match status" value="1"/>
</dbReference>